<proteinExistence type="inferred from homology"/>
<dbReference type="InterPro" id="IPR036514">
    <property type="entry name" value="SGNH_hydro_sf"/>
</dbReference>
<dbReference type="Pfam" id="PF00657">
    <property type="entry name" value="Lipase_GDSL"/>
    <property type="match status" value="1"/>
</dbReference>
<keyword evidence="7" id="KW-0443">Lipid metabolism</keyword>
<dbReference type="InterPro" id="IPR001087">
    <property type="entry name" value="GDSL"/>
</dbReference>
<dbReference type="PANTHER" id="PTHR45650:SF32">
    <property type="entry name" value="GDSL-LIKE LIPASE_ACYLHYDROLASE"/>
    <property type="match status" value="1"/>
</dbReference>
<dbReference type="Proteomes" id="UP001428341">
    <property type="component" value="Unassembled WGS sequence"/>
</dbReference>
<keyword evidence="5" id="KW-0378">Hydrolase</keyword>
<keyword evidence="4 8" id="KW-0732">Signal</keyword>
<comment type="caution">
    <text evidence="9">The sequence shown here is derived from an EMBL/GenBank/DDBJ whole genome shotgun (WGS) entry which is preliminary data.</text>
</comment>
<comment type="similarity">
    <text evidence="2">Belongs to the 'GDSL' lipolytic enzyme family.</text>
</comment>
<evidence type="ECO:0000256" key="5">
    <source>
        <dbReference type="ARBA" id="ARBA00022801"/>
    </source>
</evidence>
<evidence type="ECO:0000256" key="1">
    <source>
        <dbReference type="ARBA" id="ARBA00004613"/>
    </source>
</evidence>
<dbReference type="GO" id="GO:0016788">
    <property type="term" value="F:hydrolase activity, acting on ester bonds"/>
    <property type="evidence" value="ECO:0007669"/>
    <property type="project" value="InterPro"/>
</dbReference>
<evidence type="ECO:0000256" key="8">
    <source>
        <dbReference type="SAM" id="SignalP"/>
    </source>
</evidence>
<dbReference type="EMBL" id="JBCGBO010000001">
    <property type="protein sequence ID" value="KAK9228648.1"/>
    <property type="molecule type" value="Genomic_DNA"/>
</dbReference>
<comment type="subcellular location">
    <subcellularLocation>
        <location evidence="1">Secreted</location>
    </subcellularLocation>
</comment>
<dbReference type="CDD" id="cd01837">
    <property type="entry name" value="SGNH_plant_lipase_like"/>
    <property type="match status" value="1"/>
</dbReference>
<accession>A0AAP0MX69</accession>
<evidence type="ECO:0000256" key="6">
    <source>
        <dbReference type="ARBA" id="ARBA00022963"/>
    </source>
</evidence>
<sequence>MEKPWLSFAIILISCLFVVARKNGSVVGQQFPAMFVFGDSLVDCGNNNYISSLARANYLPYGIDFIGAGPTGRFCNGKTIIDFLGDLLGLPLLPPFATTFTDRRDILMGVNYASAAAGILNESGKNLGDRFSLSQQVQNFKTTLDQLKSIIMDERKLQQHLAKSLVVVNIGSNDYINNYLMPSTYSSSSSYNPQQYADLLINHYTSHIMEVYNLGMRKFLLAAIGPLGCMPNQLATGLAPPGKCVAYVNDMAQAFNTRLTALVDQLNSNYTEATFVYGNTYGLFTEILNNPVFYGLSVTDRGCCGIGRNRGQITCLPFSIPCFNRDQYLFWHAYHPSQAFNEIVARRAYSGGSSDCYPMNVKQMALV</sequence>
<dbReference type="InterPro" id="IPR035669">
    <property type="entry name" value="SGNH_plant_lipase-like"/>
</dbReference>
<evidence type="ECO:0000313" key="9">
    <source>
        <dbReference type="EMBL" id="KAK9228648.1"/>
    </source>
</evidence>
<name>A0AAP0MX69_9ROSI</name>
<reference evidence="9 10" key="1">
    <citation type="submission" date="2024-05" db="EMBL/GenBank/DDBJ databases">
        <title>Haplotype-resolved chromosome-level genome assembly of Huyou (Citrus changshanensis).</title>
        <authorList>
            <person name="Miao C."/>
            <person name="Chen W."/>
            <person name="Wu Y."/>
            <person name="Wang L."/>
            <person name="Zhao S."/>
            <person name="Grierson D."/>
            <person name="Xu C."/>
            <person name="Chen K."/>
        </authorList>
    </citation>
    <scope>NUCLEOTIDE SEQUENCE [LARGE SCALE GENOMIC DNA]</scope>
    <source>
        <strain evidence="9">01-14</strain>
        <tissue evidence="9">Leaf</tissue>
    </source>
</reference>
<evidence type="ECO:0000256" key="4">
    <source>
        <dbReference type="ARBA" id="ARBA00022729"/>
    </source>
</evidence>
<keyword evidence="10" id="KW-1185">Reference proteome</keyword>
<evidence type="ECO:0000313" key="10">
    <source>
        <dbReference type="Proteomes" id="UP001428341"/>
    </source>
</evidence>
<evidence type="ECO:0000256" key="3">
    <source>
        <dbReference type="ARBA" id="ARBA00022525"/>
    </source>
</evidence>
<dbReference type="InterPro" id="IPR051238">
    <property type="entry name" value="GDSL_esterase/lipase"/>
</dbReference>
<feature type="chain" id="PRO_5042984865" evidence="8">
    <location>
        <begin position="21"/>
        <end position="367"/>
    </location>
</feature>
<gene>
    <name evidence="9" type="ORF">WN944_021602</name>
</gene>
<organism evidence="9 10">
    <name type="scientific">Citrus x changshan-huyou</name>
    <dbReference type="NCBI Taxonomy" id="2935761"/>
    <lineage>
        <taxon>Eukaryota</taxon>
        <taxon>Viridiplantae</taxon>
        <taxon>Streptophyta</taxon>
        <taxon>Embryophyta</taxon>
        <taxon>Tracheophyta</taxon>
        <taxon>Spermatophyta</taxon>
        <taxon>Magnoliopsida</taxon>
        <taxon>eudicotyledons</taxon>
        <taxon>Gunneridae</taxon>
        <taxon>Pentapetalae</taxon>
        <taxon>rosids</taxon>
        <taxon>malvids</taxon>
        <taxon>Sapindales</taxon>
        <taxon>Rutaceae</taxon>
        <taxon>Aurantioideae</taxon>
        <taxon>Citrus</taxon>
    </lineage>
</organism>
<dbReference type="GO" id="GO:0005576">
    <property type="term" value="C:extracellular region"/>
    <property type="evidence" value="ECO:0007669"/>
    <property type="project" value="UniProtKB-SubCell"/>
</dbReference>
<evidence type="ECO:0000256" key="7">
    <source>
        <dbReference type="ARBA" id="ARBA00023098"/>
    </source>
</evidence>
<dbReference type="PANTHER" id="PTHR45650">
    <property type="entry name" value="GDSL-LIKE LIPASE/ACYLHYDROLASE-RELATED"/>
    <property type="match status" value="1"/>
</dbReference>
<feature type="signal peptide" evidence="8">
    <location>
        <begin position="1"/>
        <end position="20"/>
    </location>
</feature>
<keyword evidence="6" id="KW-0442">Lipid degradation</keyword>
<keyword evidence="3" id="KW-0964">Secreted</keyword>
<dbReference type="AlphaFoldDB" id="A0AAP0MX69"/>
<evidence type="ECO:0000256" key="2">
    <source>
        <dbReference type="ARBA" id="ARBA00008668"/>
    </source>
</evidence>
<dbReference type="GO" id="GO:0016042">
    <property type="term" value="P:lipid catabolic process"/>
    <property type="evidence" value="ECO:0007669"/>
    <property type="project" value="UniProtKB-KW"/>
</dbReference>
<dbReference type="PROSITE" id="PS51257">
    <property type="entry name" value="PROKAR_LIPOPROTEIN"/>
    <property type="match status" value="1"/>
</dbReference>
<dbReference type="Gene3D" id="3.40.50.1110">
    <property type="entry name" value="SGNH hydrolase"/>
    <property type="match status" value="1"/>
</dbReference>
<protein>
    <submittedName>
        <fullName evidence="9">Uncharacterized protein</fullName>
    </submittedName>
</protein>